<name>A0ABP9CJ09_9ACTN</name>
<dbReference type="EMBL" id="BAABIG010000052">
    <property type="protein sequence ID" value="GAA4811282.1"/>
    <property type="molecule type" value="Genomic_DNA"/>
</dbReference>
<dbReference type="SMART" id="SM00923">
    <property type="entry name" value="MbtH"/>
    <property type="match status" value="1"/>
</dbReference>
<evidence type="ECO:0000313" key="3">
    <source>
        <dbReference type="Proteomes" id="UP001501265"/>
    </source>
</evidence>
<reference evidence="3" key="1">
    <citation type="journal article" date="2019" name="Int. J. Syst. Evol. Microbiol.">
        <title>The Global Catalogue of Microorganisms (GCM) 10K type strain sequencing project: providing services to taxonomists for standard genome sequencing and annotation.</title>
        <authorList>
            <consortium name="The Broad Institute Genomics Platform"/>
            <consortium name="The Broad Institute Genome Sequencing Center for Infectious Disease"/>
            <person name="Wu L."/>
            <person name="Ma J."/>
        </authorList>
    </citation>
    <scope>NUCLEOTIDE SEQUENCE [LARGE SCALE GENOMIC DNA]</scope>
    <source>
        <strain evidence="3">JCM 18081</strain>
    </source>
</reference>
<proteinExistence type="predicted"/>
<dbReference type="InterPro" id="IPR038020">
    <property type="entry name" value="MbtH-like_sf"/>
</dbReference>
<dbReference type="RefSeq" id="WP_345622322.1">
    <property type="nucleotide sequence ID" value="NZ_BAABIG010000052.1"/>
</dbReference>
<dbReference type="Proteomes" id="UP001501265">
    <property type="component" value="Unassembled WGS sequence"/>
</dbReference>
<comment type="caution">
    <text evidence="2">The sequence shown here is derived from an EMBL/GenBank/DDBJ whole genome shotgun (WGS) entry which is preliminary data.</text>
</comment>
<dbReference type="Gene3D" id="3.90.820.10">
    <property type="entry name" value="Structural Genomics, Unknown Function 30-nov-00 1gh9 Mol_id"/>
    <property type="match status" value="1"/>
</dbReference>
<protein>
    <submittedName>
        <fullName evidence="2">MbtH family NRPS accessory protein</fullName>
    </submittedName>
</protein>
<feature type="domain" description="MbtH-like" evidence="1">
    <location>
        <begin position="2"/>
        <end position="41"/>
    </location>
</feature>
<sequence>MVVANDQDQYSTWPAERELPAGWRAEGTRGDEAECLRRIETLWTDMRPRDLSEQMSAAEEPR</sequence>
<dbReference type="SUPFAM" id="SSF160582">
    <property type="entry name" value="MbtH-like"/>
    <property type="match status" value="1"/>
</dbReference>
<accession>A0ABP9CJ09</accession>
<dbReference type="InterPro" id="IPR005153">
    <property type="entry name" value="MbtH-like_dom"/>
</dbReference>
<dbReference type="Pfam" id="PF03621">
    <property type="entry name" value="MbtH"/>
    <property type="match status" value="1"/>
</dbReference>
<dbReference type="PANTHER" id="PTHR38444:SF1">
    <property type="entry name" value="ENTEROBACTIN BIOSYNTHESIS PROTEIN YBDZ"/>
    <property type="match status" value="1"/>
</dbReference>
<evidence type="ECO:0000259" key="1">
    <source>
        <dbReference type="SMART" id="SM00923"/>
    </source>
</evidence>
<dbReference type="PANTHER" id="PTHR38444">
    <property type="entry name" value="ENTEROBACTIN BIOSYNTHESIS PROTEIN YBDZ"/>
    <property type="match status" value="1"/>
</dbReference>
<dbReference type="InterPro" id="IPR037407">
    <property type="entry name" value="MLP_fam"/>
</dbReference>
<evidence type="ECO:0000313" key="2">
    <source>
        <dbReference type="EMBL" id="GAA4811282.1"/>
    </source>
</evidence>
<gene>
    <name evidence="2" type="ORF">GCM10023220_47760</name>
</gene>
<organism evidence="2 3">
    <name type="scientific">Streptomyces ziwulingensis</name>
    <dbReference type="NCBI Taxonomy" id="1045501"/>
    <lineage>
        <taxon>Bacteria</taxon>
        <taxon>Bacillati</taxon>
        <taxon>Actinomycetota</taxon>
        <taxon>Actinomycetes</taxon>
        <taxon>Kitasatosporales</taxon>
        <taxon>Streptomycetaceae</taxon>
        <taxon>Streptomyces</taxon>
    </lineage>
</organism>
<keyword evidence="3" id="KW-1185">Reference proteome</keyword>